<dbReference type="EMBL" id="WOCD01000003">
    <property type="protein sequence ID" value="MUH72018.1"/>
    <property type="molecule type" value="Genomic_DNA"/>
</dbReference>
<keyword evidence="3" id="KW-1185">Reference proteome</keyword>
<sequence>MKNIKELWFWFRLVICPILILHGVYVIGKLVGNSLVSQSGLPNLDSSHFAPLAGAFCALNVLFYTWKEAKVRFSVKHQ</sequence>
<dbReference type="RefSeq" id="WP_155695229.1">
    <property type="nucleotide sequence ID" value="NZ_WOCD01000003.1"/>
</dbReference>
<dbReference type="OrthoDB" id="6307747at2"/>
<proteinExistence type="predicted"/>
<dbReference type="AlphaFoldDB" id="A0A6N8F718"/>
<dbReference type="Proteomes" id="UP000439994">
    <property type="component" value="Unassembled WGS sequence"/>
</dbReference>
<name>A0A6N8F718_9GAMM</name>
<keyword evidence="1" id="KW-0812">Transmembrane</keyword>
<keyword evidence="1" id="KW-0472">Membrane</keyword>
<feature type="transmembrane region" description="Helical" evidence="1">
    <location>
        <begin position="7"/>
        <end position="28"/>
    </location>
</feature>
<evidence type="ECO:0000313" key="2">
    <source>
        <dbReference type="EMBL" id="MUH72018.1"/>
    </source>
</evidence>
<reference evidence="2 3" key="1">
    <citation type="submission" date="2019-11" db="EMBL/GenBank/DDBJ databases">
        <title>P. haliotis isolates from Z. marina roots.</title>
        <authorList>
            <person name="Cohen M."/>
            <person name="Jospin G."/>
            <person name="Eisen J.A."/>
            <person name="Coil D.A."/>
        </authorList>
    </citation>
    <scope>NUCLEOTIDE SEQUENCE [LARGE SCALE GENOMIC DNA]</scope>
    <source>
        <strain evidence="2 3">UCD-MCMsp1aY</strain>
    </source>
</reference>
<evidence type="ECO:0000256" key="1">
    <source>
        <dbReference type="SAM" id="Phobius"/>
    </source>
</evidence>
<gene>
    <name evidence="2" type="ORF">GNP35_05710</name>
</gene>
<organism evidence="2 3">
    <name type="scientific">Psychrosphaera haliotis</name>
    <dbReference type="NCBI Taxonomy" id="555083"/>
    <lineage>
        <taxon>Bacteria</taxon>
        <taxon>Pseudomonadati</taxon>
        <taxon>Pseudomonadota</taxon>
        <taxon>Gammaproteobacteria</taxon>
        <taxon>Alteromonadales</taxon>
        <taxon>Pseudoalteromonadaceae</taxon>
        <taxon>Psychrosphaera</taxon>
    </lineage>
</organism>
<comment type="caution">
    <text evidence="2">The sequence shown here is derived from an EMBL/GenBank/DDBJ whole genome shotgun (WGS) entry which is preliminary data.</text>
</comment>
<protein>
    <submittedName>
        <fullName evidence="2">Uncharacterized protein</fullName>
    </submittedName>
</protein>
<evidence type="ECO:0000313" key="3">
    <source>
        <dbReference type="Proteomes" id="UP000439994"/>
    </source>
</evidence>
<accession>A0A6N8F718</accession>
<keyword evidence="1" id="KW-1133">Transmembrane helix</keyword>
<feature type="transmembrane region" description="Helical" evidence="1">
    <location>
        <begin position="48"/>
        <end position="66"/>
    </location>
</feature>